<sequence length="92" mass="9868">MDIVPNSDAFPSNNHSTTHFAGVLNLYPVANLVSPLRYWTVREDNNRAVPAASPSPWLAPIVSSCAQLPTSDRSGGGEVAHAREGGRRCLLI</sequence>
<organism evidence="1">
    <name type="scientific">Oryza meridionalis</name>
    <dbReference type="NCBI Taxonomy" id="40149"/>
    <lineage>
        <taxon>Eukaryota</taxon>
        <taxon>Viridiplantae</taxon>
        <taxon>Streptophyta</taxon>
        <taxon>Embryophyta</taxon>
        <taxon>Tracheophyta</taxon>
        <taxon>Spermatophyta</taxon>
        <taxon>Magnoliopsida</taxon>
        <taxon>Liliopsida</taxon>
        <taxon>Poales</taxon>
        <taxon>Poaceae</taxon>
        <taxon>BOP clade</taxon>
        <taxon>Oryzoideae</taxon>
        <taxon>Oryzeae</taxon>
        <taxon>Oryzinae</taxon>
        <taxon>Oryza</taxon>
    </lineage>
</organism>
<dbReference type="Proteomes" id="UP000008021">
    <property type="component" value="Chromosome 3"/>
</dbReference>
<dbReference type="EnsemblPlants" id="OMERI03G37460.1">
    <property type="protein sequence ID" value="OMERI03G37460.1"/>
    <property type="gene ID" value="OMERI03G37460"/>
</dbReference>
<name>A0A0E0D9G5_9ORYZ</name>
<protein>
    <submittedName>
        <fullName evidence="1">Uncharacterized protein</fullName>
    </submittedName>
</protein>
<accession>A0A0E0D9G5</accession>
<reference evidence="1" key="2">
    <citation type="submission" date="2018-05" db="EMBL/GenBank/DDBJ databases">
        <title>OmerRS3 (Oryza meridionalis Reference Sequence Version 3).</title>
        <authorList>
            <person name="Zhang J."/>
            <person name="Kudrna D."/>
            <person name="Lee S."/>
            <person name="Talag J."/>
            <person name="Welchert J."/>
            <person name="Wing R.A."/>
        </authorList>
    </citation>
    <scope>NUCLEOTIDE SEQUENCE [LARGE SCALE GENOMIC DNA]</scope>
    <source>
        <strain evidence="1">cv. OR44</strain>
    </source>
</reference>
<evidence type="ECO:0000313" key="2">
    <source>
        <dbReference type="Proteomes" id="UP000008021"/>
    </source>
</evidence>
<keyword evidence="2" id="KW-1185">Reference proteome</keyword>
<dbReference type="Gramene" id="OMERI03G37460.1">
    <property type="protein sequence ID" value="OMERI03G37460.1"/>
    <property type="gene ID" value="OMERI03G37460"/>
</dbReference>
<reference evidence="1" key="1">
    <citation type="submission" date="2015-04" db="UniProtKB">
        <authorList>
            <consortium name="EnsemblPlants"/>
        </authorList>
    </citation>
    <scope>IDENTIFICATION</scope>
</reference>
<dbReference type="HOGENOM" id="CLU_2416992_0_0_1"/>
<evidence type="ECO:0000313" key="1">
    <source>
        <dbReference type="EnsemblPlants" id="OMERI03G37460.1"/>
    </source>
</evidence>
<dbReference type="AlphaFoldDB" id="A0A0E0D9G5"/>
<proteinExistence type="predicted"/>